<gene>
    <name evidence="1" type="ORF">GCM10010211_61970</name>
</gene>
<sequence length="59" mass="6688">MIFTEREHEYLTAQQLARLATTGPDDCPQVRPVGFRLNDDGTIDIGGRWSPEGLTLWDK</sequence>
<name>A0ABQ2VK62_9ACTN</name>
<organism evidence="1 2">
    <name type="scientific">Streptomyces albospinus</name>
    <dbReference type="NCBI Taxonomy" id="285515"/>
    <lineage>
        <taxon>Bacteria</taxon>
        <taxon>Bacillati</taxon>
        <taxon>Actinomycetota</taxon>
        <taxon>Actinomycetes</taxon>
        <taxon>Kitasatosporales</taxon>
        <taxon>Streptomycetaceae</taxon>
        <taxon>Streptomyces</taxon>
    </lineage>
</organism>
<dbReference type="SUPFAM" id="SSF50475">
    <property type="entry name" value="FMN-binding split barrel"/>
    <property type="match status" value="1"/>
</dbReference>
<dbReference type="EMBL" id="BMRP01000029">
    <property type="protein sequence ID" value="GGU87323.1"/>
    <property type="molecule type" value="Genomic_DNA"/>
</dbReference>
<dbReference type="RefSeq" id="WP_229852788.1">
    <property type="nucleotide sequence ID" value="NZ_BMRP01000029.1"/>
</dbReference>
<evidence type="ECO:0000313" key="2">
    <source>
        <dbReference type="Proteomes" id="UP000654471"/>
    </source>
</evidence>
<reference evidence="2" key="1">
    <citation type="journal article" date="2019" name="Int. J. Syst. Evol. Microbiol.">
        <title>The Global Catalogue of Microorganisms (GCM) 10K type strain sequencing project: providing services to taxonomists for standard genome sequencing and annotation.</title>
        <authorList>
            <consortium name="The Broad Institute Genomics Platform"/>
            <consortium name="The Broad Institute Genome Sequencing Center for Infectious Disease"/>
            <person name="Wu L."/>
            <person name="Ma J."/>
        </authorList>
    </citation>
    <scope>NUCLEOTIDE SEQUENCE [LARGE SCALE GENOMIC DNA]</scope>
    <source>
        <strain evidence="2">JCM 3399</strain>
    </source>
</reference>
<dbReference type="Proteomes" id="UP000654471">
    <property type="component" value="Unassembled WGS sequence"/>
</dbReference>
<proteinExistence type="predicted"/>
<evidence type="ECO:0000313" key="1">
    <source>
        <dbReference type="EMBL" id="GGU87323.1"/>
    </source>
</evidence>
<protein>
    <submittedName>
        <fullName evidence="1">Uncharacterized protein</fullName>
    </submittedName>
</protein>
<dbReference type="InterPro" id="IPR012349">
    <property type="entry name" value="Split_barrel_FMN-bd"/>
</dbReference>
<accession>A0ABQ2VK62</accession>
<comment type="caution">
    <text evidence="1">The sequence shown here is derived from an EMBL/GenBank/DDBJ whole genome shotgun (WGS) entry which is preliminary data.</text>
</comment>
<dbReference type="Gene3D" id="2.30.110.10">
    <property type="entry name" value="Electron Transport, Fmn-binding Protein, Chain A"/>
    <property type="match status" value="1"/>
</dbReference>
<keyword evidence="2" id="KW-1185">Reference proteome</keyword>